<reference evidence="2 3" key="1">
    <citation type="submission" date="2016-10" db="EMBL/GenBank/DDBJ databases">
        <authorList>
            <person name="de Groot N.N."/>
        </authorList>
    </citation>
    <scope>NUCLEOTIDE SEQUENCE [LARGE SCALE GENOMIC DNA]</scope>
    <source>
        <strain evidence="2 3">DSM 21800</strain>
    </source>
</reference>
<sequence>MSPIQQLRAGRLPRRLVQLIFGLFLYGVSMAFMLRASLGIEPWGVLAQGITHHLPFSYGQITIAVSVVVLLLWIPLRQWPGLGTICNAVLIGIFVDLALSVLPAPSGLPVRIVALAGGIVLNGLAGAIYIGAQLGPGARDGLMTGLVGRTGRPVWLVRTAIEVVVVIIGFLLGGDLWIGTVAYAVAIGPLVQFFLPLVAVRLPLPDREVAGQEGS</sequence>
<evidence type="ECO:0000313" key="3">
    <source>
        <dbReference type="Proteomes" id="UP000199103"/>
    </source>
</evidence>
<dbReference type="PANTHER" id="PTHR40078">
    <property type="entry name" value="INTEGRAL MEMBRANE PROTEIN-RELATED"/>
    <property type="match status" value="1"/>
</dbReference>
<feature type="transmembrane region" description="Helical" evidence="1">
    <location>
        <begin position="153"/>
        <end position="172"/>
    </location>
</feature>
<feature type="transmembrane region" description="Helical" evidence="1">
    <location>
        <begin position="81"/>
        <end position="102"/>
    </location>
</feature>
<dbReference type="InterPro" id="IPR038750">
    <property type="entry name" value="YczE/YyaS-like"/>
</dbReference>
<gene>
    <name evidence="2" type="ORF">SAMN04489812_5801</name>
</gene>
<keyword evidence="1" id="KW-1133">Transmembrane helix</keyword>
<feature type="transmembrane region" description="Helical" evidence="1">
    <location>
        <begin position="108"/>
        <end position="132"/>
    </location>
</feature>
<dbReference type="Pfam" id="PF19700">
    <property type="entry name" value="DUF6198"/>
    <property type="match status" value="1"/>
</dbReference>
<feature type="transmembrane region" description="Helical" evidence="1">
    <location>
        <begin position="16"/>
        <end position="36"/>
    </location>
</feature>
<keyword evidence="3" id="KW-1185">Reference proteome</keyword>
<dbReference type="AlphaFoldDB" id="A0A1H2AB51"/>
<keyword evidence="1" id="KW-0472">Membrane</keyword>
<dbReference type="PANTHER" id="PTHR40078:SF1">
    <property type="entry name" value="INTEGRAL MEMBRANE PROTEIN"/>
    <property type="match status" value="1"/>
</dbReference>
<keyword evidence="1" id="KW-0812">Transmembrane</keyword>
<name>A0A1H2AB51_9ACTN</name>
<feature type="transmembrane region" description="Helical" evidence="1">
    <location>
        <begin position="56"/>
        <end position="74"/>
    </location>
</feature>
<feature type="transmembrane region" description="Helical" evidence="1">
    <location>
        <begin position="178"/>
        <end position="200"/>
    </location>
</feature>
<proteinExistence type="predicted"/>
<dbReference type="STRING" id="630515.SAMN04489812_5801"/>
<dbReference type="Proteomes" id="UP000199103">
    <property type="component" value="Chromosome I"/>
</dbReference>
<evidence type="ECO:0000313" key="2">
    <source>
        <dbReference type="EMBL" id="SDT43104.1"/>
    </source>
</evidence>
<accession>A0A1H2AB51</accession>
<organism evidence="2 3">
    <name type="scientific">Microlunatus soli</name>
    <dbReference type="NCBI Taxonomy" id="630515"/>
    <lineage>
        <taxon>Bacteria</taxon>
        <taxon>Bacillati</taxon>
        <taxon>Actinomycetota</taxon>
        <taxon>Actinomycetes</taxon>
        <taxon>Propionibacteriales</taxon>
        <taxon>Propionibacteriaceae</taxon>
        <taxon>Microlunatus</taxon>
    </lineage>
</organism>
<evidence type="ECO:0000256" key="1">
    <source>
        <dbReference type="SAM" id="Phobius"/>
    </source>
</evidence>
<dbReference type="EMBL" id="LT629772">
    <property type="protein sequence ID" value="SDT43104.1"/>
    <property type="molecule type" value="Genomic_DNA"/>
</dbReference>
<protein>
    <submittedName>
        <fullName evidence="2">Uncharacterized membrane protein YczE</fullName>
    </submittedName>
</protein>